<feature type="region of interest" description="Disordered" evidence="1">
    <location>
        <begin position="1"/>
        <end position="25"/>
    </location>
</feature>
<accession>A0A2T7PP87</accession>
<dbReference type="OrthoDB" id="6060782at2759"/>
<name>A0A2T7PP87_POMCA</name>
<organism evidence="2 3">
    <name type="scientific">Pomacea canaliculata</name>
    <name type="common">Golden apple snail</name>
    <dbReference type="NCBI Taxonomy" id="400727"/>
    <lineage>
        <taxon>Eukaryota</taxon>
        <taxon>Metazoa</taxon>
        <taxon>Spiralia</taxon>
        <taxon>Lophotrochozoa</taxon>
        <taxon>Mollusca</taxon>
        <taxon>Gastropoda</taxon>
        <taxon>Caenogastropoda</taxon>
        <taxon>Architaenioglossa</taxon>
        <taxon>Ampullarioidea</taxon>
        <taxon>Ampullariidae</taxon>
        <taxon>Pomacea</taxon>
    </lineage>
</organism>
<keyword evidence="3" id="KW-1185">Reference proteome</keyword>
<sequence length="229" mass="27335">MSWTPRSYRHPGSMTPLHHTPRDHPHMTSFEVKMMELERLKKEISRHMCRLNSVRIQYTDWFEKRRQSFIDSIKLLQITYPEVVPPQHNTVALFRRMYETAQVLPKRGLPVDRSAERLAELEHFIDAVGGLKKDHDLLYEKICTYCCSITLLRDPYLKDTIDDYQKTLNIAFQEDFDFDQVHNEKDNLFTYKLAQQDHTFHGLLAYVPYVLKVAVDMCYWSCQLYLEKE</sequence>
<evidence type="ECO:0000313" key="2">
    <source>
        <dbReference type="EMBL" id="PVD35231.1"/>
    </source>
</evidence>
<gene>
    <name evidence="2" type="ORF">C0Q70_06512</name>
</gene>
<dbReference type="OMA" id="TYRDYHN"/>
<dbReference type="EMBL" id="PZQS01000003">
    <property type="protein sequence ID" value="PVD35231.1"/>
    <property type="molecule type" value="Genomic_DNA"/>
</dbReference>
<dbReference type="AlphaFoldDB" id="A0A2T7PP87"/>
<proteinExistence type="predicted"/>
<evidence type="ECO:0000256" key="1">
    <source>
        <dbReference type="SAM" id="MobiDB-lite"/>
    </source>
</evidence>
<protein>
    <submittedName>
        <fullName evidence="2">Uncharacterized protein</fullName>
    </submittedName>
</protein>
<reference evidence="2 3" key="1">
    <citation type="submission" date="2018-04" db="EMBL/GenBank/DDBJ databases">
        <title>The genome of golden apple snail Pomacea canaliculata provides insight into stress tolerance and invasive adaptation.</title>
        <authorList>
            <person name="Liu C."/>
            <person name="Liu B."/>
            <person name="Ren Y."/>
            <person name="Zhang Y."/>
            <person name="Wang H."/>
            <person name="Li S."/>
            <person name="Jiang F."/>
            <person name="Yin L."/>
            <person name="Zhang G."/>
            <person name="Qian W."/>
            <person name="Fan W."/>
        </authorList>
    </citation>
    <scope>NUCLEOTIDE SEQUENCE [LARGE SCALE GENOMIC DNA]</scope>
    <source>
        <strain evidence="2">SZHN2017</strain>
        <tissue evidence="2">Muscle</tissue>
    </source>
</reference>
<dbReference type="Proteomes" id="UP000245119">
    <property type="component" value="Linkage Group LG3"/>
</dbReference>
<evidence type="ECO:0000313" key="3">
    <source>
        <dbReference type="Proteomes" id="UP000245119"/>
    </source>
</evidence>
<comment type="caution">
    <text evidence="2">The sequence shown here is derived from an EMBL/GenBank/DDBJ whole genome shotgun (WGS) entry which is preliminary data.</text>
</comment>